<evidence type="ECO:0000313" key="4">
    <source>
        <dbReference type="Proteomes" id="UP000194857"/>
    </source>
</evidence>
<feature type="transmembrane region" description="Helical" evidence="2">
    <location>
        <begin position="87"/>
        <end position="106"/>
    </location>
</feature>
<dbReference type="EMBL" id="NFFZ01000004">
    <property type="protein sequence ID" value="OTI63331.1"/>
    <property type="molecule type" value="Genomic_DNA"/>
</dbReference>
<name>A0A241XS50_PSEAI</name>
<feature type="region of interest" description="Disordered" evidence="1">
    <location>
        <begin position="1"/>
        <end position="20"/>
    </location>
</feature>
<keyword evidence="2" id="KW-1133">Transmembrane helix</keyword>
<evidence type="ECO:0000256" key="1">
    <source>
        <dbReference type="SAM" id="MobiDB-lite"/>
    </source>
</evidence>
<accession>A0A241XS50</accession>
<dbReference type="Proteomes" id="UP000194857">
    <property type="component" value="Unassembled WGS sequence"/>
</dbReference>
<reference evidence="4" key="1">
    <citation type="submission" date="2017-05" db="EMBL/GenBank/DDBJ databases">
        <authorList>
            <person name="Giani T."/>
            <person name="Arena F."/>
            <person name="Pollini S."/>
            <person name="Di Pilato V."/>
            <person name="D'Andrea M.M."/>
            <person name="Henrici De Angelis L."/>
            <person name="Bassetti M."/>
            <person name="Rossolini G.M."/>
        </authorList>
    </citation>
    <scope>NUCLEOTIDE SEQUENCE [LARGE SCALE GENOMIC DNA]</scope>
    <source>
        <strain evidence="4">S567_C10_BS</strain>
    </source>
</reference>
<comment type="caution">
    <text evidence="3">The sequence shown here is derived from an EMBL/GenBank/DDBJ whole genome shotgun (WGS) entry which is preliminary data.</text>
</comment>
<evidence type="ECO:0000313" key="3">
    <source>
        <dbReference type="EMBL" id="OTI63331.1"/>
    </source>
</evidence>
<evidence type="ECO:0000256" key="2">
    <source>
        <dbReference type="SAM" id="Phobius"/>
    </source>
</evidence>
<dbReference type="AlphaFoldDB" id="A0A241XS50"/>
<keyword evidence="2" id="KW-0812">Transmembrane</keyword>
<dbReference type="RefSeq" id="WP_065327315.1">
    <property type="nucleotide sequence ID" value="NZ_NFFZ01000004.1"/>
</dbReference>
<gene>
    <name evidence="3" type="ORF">CAZ10_10920</name>
</gene>
<keyword evidence="2" id="KW-0472">Membrane</keyword>
<organism evidence="3 4">
    <name type="scientific">Pseudomonas aeruginosa</name>
    <dbReference type="NCBI Taxonomy" id="287"/>
    <lineage>
        <taxon>Bacteria</taxon>
        <taxon>Pseudomonadati</taxon>
        <taxon>Pseudomonadota</taxon>
        <taxon>Gammaproteobacteria</taxon>
        <taxon>Pseudomonadales</taxon>
        <taxon>Pseudomonadaceae</taxon>
        <taxon>Pseudomonas</taxon>
    </lineage>
</organism>
<sequence length="123" mass="12908">MGNNTANRPQRKRRHLATRSSLDSAEMAIVDGRRTIGEISAMVEMEGGKGGPFDDPFPDDVLEVAQPAPLTVGAECRAMFGMNLGPLMACIGCLGSIAGVILGFMLDGTPLQQSVTAIIGSLF</sequence>
<proteinExistence type="predicted"/>
<protein>
    <submittedName>
        <fullName evidence="3">Uncharacterized protein</fullName>
    </submittedName>
</protein>